<organism evidence="10 11">
    <name type="scientific">Vigna unguiculata</name>
    <name type="common">Cowpea</name>
    <dbReference type="NCBI Taxonomy" id="3917"/>
    <lineage>
        <taxon>Eukaryota</taxon>
        <taxon>Viridiplantae</taxon>
        <taxon>Streptophyta</taxon>
        <taxon>Embryophyta</taxon>
        <taxon>Tracheophyta</taxon>
        <taxon>Spermatophyta</taxon>
        <taxon>Magnoliopsida</taxon>
        <taxon>eudicotyledons</taxon>
        <taxon>Gunneridae</taxon>
        <taxon>Pentapetalae</taxon>
        <taxon>rosids</taxon>
        <taxon>fabids</taxon>
        <taxon>Fabales</taxon>
        <taxon>Fabaceae</taxon>
        <taxon>Papilionoideae</taxon>
        <taxon>50 kb inversion clade</taxon>
        <taxon>NPAAA clade</taxon>
        <taxon>indigoferoid/millettioid clade</taxon>
        <taxon>Phaseoleae</taxon>
        <taxon>Vigna</taxon>
    </lineage>
</organism>
<dbReference type="Gene3D" id="2.40.40.10">
    <property type="entry name" value="RlpA-like domain"/>
    <property type="match status" value="1"/>
</dbReference>
<comment type="subcellular location">
    <subcellularLocation>
        <location evidence="7">Secreted</location>
        <location evidence="7">Cell wall</location>
    </subcellularLocation>
    <subcellularLocation>
        <location evidence="7">Membrane</location>
        <topology evidence="7">Peripheral membrane protein</topology>
    </subcellularLocation>
</comment>
<keyword evidence="6 7" id="KW-0961">Cell wall biogenesis/degradation</keyword>
<dbReference type="InterPro" id="IPR036908">
    <property type="entry name" value="RlpA-like_sf"/>
</dbReference>
<comment type="similarity">
    <text evidence="1 7">Belongs to the expansin family. Expansin A subfamily.</text>
</comment>
<keyword evidence="3 7" id="KW-0964">Secreted</keyword>
<evidence type="ECO:0000313" key="11">
    <source>
        <dbReference type="Proteomes" id="UP000501690"/>
    </source>
</evidence>
<accession>A0A4D6M980</accession>
<dbReference type="GO" id="GO:0005576">
    <property type="term" value="C:extracellular region"/>
    <property type="evidence" value="ECO:0007669"/>
    <property type="project" value="InterPro"/>
</dbReference>
<dbReference type="Gramene" id="Vigun01g164600.1.v1.2">
    <property type="protein sequence ID" value="Vigun01g164600.1.v1.2"/>
    <property type="gene ID" value="Vigun01g164600.v1.2"/>
</dbReference>
<comment type="function">
    <text evidence="7">Causes loosening and extension of plant cell walls by disrupting non-covalent bonding between cellulose microfibrils and matrix glucans. No enzymatic activity has been found.</text>
</comment>
<dbReference type="SUPFAM" id="SSF49590">
    <property type="entry name" value="PHL pollen allergen"/>
    <property type="match status" value="1"/>
</dbReference>
<evidence type="ECO:0000256" key="4">
    <source>
        <dbReference type="ARBA" id="ARBA00022729"/>
    </source>
</evidence>
<dbReference type="InterPro" id="IPR007117">
    <property type="entry name" value="Expansin_CBD"/>
</dbReference>
<dbReference type="InterPro" id="IPR036749">
    <property type="entry name" value="Expansin_CBD_sf"/>
</dbReference>
<dbReference type="GO" id="GO:0009653">
    <property type="term" value="P:anatomical structure morphogenesis"/>
    <property type="evidence" value="ECO:0007669"/>
    <property type="project" value="UniProtKB-ARBA"/>
</dbReference>
<gene>
    <name evidence="10" type="ORF">DEO72_LG6g2676</name>
</gene>
<keyword evidence="4 7" id="KW-0732">Signal</keyword>
<evidence type="ECO:0000256" key="5">
    <source>
        <dbReference type="ARBA" id="ARBA00023136"/>
    </source>
</evidence>
<evidence type="ECO:0000259" key="9">
    <source>
        <dbReference type="PROSITE" id="PS50843"/>
    </source>
</evidence>
<dbReference type="PRINTS" id="PR01225">
    <property type="entry name" value="EXPANSNFAMLY"/>
</dbReference>
<feature type="domain" description="Expansin-like EG45" evidence="8">
    <location>
        <begin position="68"/>
        <end position="174"/>
    </location>
</feature>
<feature type="chain" id="PRO_5019881955" description="Expansin" evidence="7">
    <location>
        <begin position="27"/>
        <end position="268"/>
    </location>
</feature>
<feature type="signal peptide" evidence="7">
    <location>
        <begin position="1"/>
        <end position="26"/>
    </location>
</feature>
<evidence type="ECO:0000256" key="1">
    <source>
        <dbReference type="ARBA" id="ARBA00005392"/>
    </source>
</evidence>
<dbReference type="Proteomes" id="UP000501690">
    <property type="component" value="Linkage Group LG6"/>
</dbReference>
<dbReference type="Gene3D" id="2.60.40.760">
    <property type="entry name" value="Expansin, cellulose-binding-like domain"/>
    <property type="match status" value="1"/>
</dbReference>
<dbReference type="CDD" id="cd22274">
    <property type="entry name" value="DPBB_EXPA_N"/>
    <property type="match status" value="1"/>
</dbReference>
<dbReference type="InterPro" id="IPR009009">
    <property type="entry name" value="RlpA-like_DPBB"/>
</dbReference>
<name>A0A4D6M980_VIGUN</name>
<feature type="domain" description="Expansin-like CBD" evidence="9">
    <location>
        <begin position="184"/>
        <end position="265"/>
    </location>
</feature>
<keyword evidence="11" id="KW-1185">Reference proteome</keyword>
<dbReference type="PRINTS" id="PR01226">
    <property type="entry name" value="EXPANSIN"/>
</dbReference>
<dbReference type="InterPro" id="IPR007112">
    <property type="entry name" value="Expansin/allergen_DPBB_dom"/>
</dbReference>
<dbReference type="OrthoDB" id="5823761at2759"/>
<sequence length="268" mass="29395">MAFPWGALLTTTLLFLVAFSLPNAHAAENDTNKYNKKGELKKQRPAFAPTGWKKAKATFYDGDSKSFGGACGYEDVVKEGYGEDTAAVSIAMFKEGQTCGACYEVKCADTGGACKKGKSSISVTATNLCPDGGWCSPPKEHFDLAKTAFLKIAEEKAGVIPVNYRRIPCKKKGGIRFTITGNPHFNLISVSNVGGAGDVIEVEVRGDKKTKNWTTMKRNWGQKWQTDVMLVGETLSFRVRTSDRRHCIAHKVVPNTWQFGQTFEGKNF</sequence>
<dbReference type="AlphaFoldDB" id="A0A4D6M980"/>
<protein>
    <recommendedName>
        <fullName evidence="7">Expansin</fullName>
    </recommendedName>
</protein>
<dbReference type="InterPro" id="IPR002963">
    <property type="entry name" value="Expansin"/>
</dbReference>
<dbReference type="SUPFAM" id="SSF50685">
    <property type="entry name" value="Barwin-like endoglucanases"/>
    <property type="match status" value="1"/>
</dbReference>
<evidence type="ECO:0000256" key="6">
    <source>
        <dbReference type="ARBA" id="ARBA00023316"/>
    </source>
</evidence>
<keyword evidence="2 7" id="KW-0134">Cell wall</keyword>
<keyword evidence="5" id="KW-0472">Membrane</keyword>
<dbReference type="EMBL" id="CP039350">
    <property type="protein sequence ID" value="QCD97962.1"/>
    <property type="molecule type" value="Genomic_DNA"/>
</dbReference>
<dbReference type="PROSITE" id="PS50843">
    <property type="entry name" value="EXPANSIN_CBD"/>
    <property type="match status" value="1"/>
</dbReference>
<evidence type="ECO:0000256" key="7">
    <source>
        <dbReference type="RuleBase" id="RU365023"/>
    </source>
</evidence>
<evidence type="ECO:0000256" key="2">
    <source>
        <dbReference type="ARBA" id="ARBA00022512"/>
    </source>
</evidence>
<proteinExistence type="inferred from homology"/>
<dbReference type="Pfam" id="PF03330">
    <property type="entry name" value="DPBB_1"/>
    <property type="match status" value="1"/>
</dbReference>
<reference evidence="10 11" key="1">
    <citation type="submission" date="2019-04" db="EMBL/GenBank/DDBJ databases">
        <title>An improved genome assembly and genetic linkage map for asparagus bean, Vigna unguiculata ssp. sesquipedialis.</title>
        <authorList>
            <person name="Xia Q."/>
            <person name="Zhang R."/>
            <person name="Dong Y."/>
        </authorList>
    </citation>
    <scope>NUCLEOTIDE SEQUENCE [LARGE SCALE GENOMIC DNA]</scope>
    <source>
        <tissue evidence="10">Leaf</tissue>
    </source>
</reference>
<dbReference type="InterPro" id="IPR007118">
    <property type="entry name" value="Expan_Lol_pI"/>
</dbReference>
<dbReference type="Pfam" id="PF01357">
    <property type="entry name" value="Expansin_C"/>
    <property type="match status" value="1"/>
</dbReference>
<dbReference type="PROSITE" id="PS50842">
    <property type="entry name" value="EXPANSIN_EG45"/>
    <property type="match status" value="1"/>
</dbReference>
<dbReference type="GO" id="GO:0016020">
    <property type="term" value="C:membrane"/>
    <property type="evidence" value="ECO:0007669"/>
    <property type="project" value="UniProtKB-SubCell"/>
</dbReference>
<evidence type="ECO:0000259" key="8">
    <source>
        <dbReference type="PROSITE" id="PS50842"/>
    </source>
</evidence>
<dbReference type="GO" id="GO:0009664">
    <property type="term" value="P:plant-type cell wall organization"/>
    <property type="evidence" value="ECO:0007669"/>
    <property type="project" value="InterPro"/>
</dbReference>
<dbReference type="SMART" id="SM00837">
    <property type="entry name" value="DPBB_1"/>
    <property type="match status" value="1"/>
</dbReference>
<evidence type="ECO:0000313" key="10">
    <source>
        <dbReference type="EMBL" id="QCD97962.1"/>
    </source>
</evidence>
<dbReference type="PANTHER" id="PTHR31867">
    <property type="entry name" value="EXPANSIN-A15"/>
    <property type="match status" value="1"/>
</dbReference>
<evidence type="ECO:0000256" key="3">
    <source>
        <dbReference type="ARBA" id="ARBA00022525"/>
    </source>
</evidence>